<proteinExistence type="predicted"/>
<evidence type="ECO:0000313" key="2">
    <source>
        <dbReference type="Proteomes" id="UP000009183"/>
    </source>
</evidence>
<dbReference type="eggNOG" id="KOG1585">
    <property type="taxonomic scope" value="Eukaryota"/>
</dbReference>
<dbReference type="Gene3D" id="1.25.40.10">
    <property type="entry name" value="Tetratricopeptide repeat domain"/>
    <property type="match status" value="1"/>
</dbReference>
<dbReference type="HOGENOM" id="CLU_2030953_0_0_1"/>
<dbReference type="EMBL" id="FN595502">
    <property type="protein sequence ID" value="CCB48942.1"/>
    <property type="molecule type" value="Genomic_DNA"/>
</dbReference>
<sequence length="132" mass="14418">MKLEFVTGSNKNWGEIADSHRQASGLYTKYGRSQPAPNVLAKDARVLEGVDLGKAIQLYKDACVMPGSVLLKSNSILLNPSPLTIPLINESGTPRVQKDAPISTKAVKASTLKQKQVIREQEKCMKKLIGTR</sequence>
<evidence type="ECO:0000313" key="1">
    <source>
        <dbReference type="EMBL" id="CCB48942.1"/>
    </source>
</evidence>
<name>F6H9M1_VITVI</name>
<keyword evidence="2" id="KW-1185">Reference proteome</keyword>
<dbReference type="AlphaFoldDB" id="F6H9M1"/>
<dbReference type="PaxDb" id="29760-VIT_11s0065g00790.t01"/>
<reference evidence="2" key="1">
    <citation type="journal article" date="2007" name="Nature">
        <title>The grapevine genome sequence suggests ancestral hexaploidization in major angiosperm phyla.</title>
        <authorList>
            <consortium name="The French-Italian Public Consortium for Grapevine Genome Characterization."/>
            <person name="Jaillon O."/>
            <person name="Aury J.-M."/>
            <person name="Noel B."/>
            <person name="Policriti A."/>
            <person name="Clepet C."/>
            <person name="Casagrande A."/>
            <person name="Choisne N."/>
            <person name="Aubourg S."/>
            <person name="Vitulo N."/>
            <person name="Jubin C."/>
            <person name="Vezzi A."/>
            <person name="Legeai F."/>
            <person name="Hugueney P."/>
            <person name="Dasilva C."/>
            <person name="Horner D."/>
            <person name="Mica E."/>
            <person name="Jublot D."/>
            <person name="Poulain J."/>
            <person name="Bruyere C."/>
            <person name="Billault A."/>
            <person name="Segurens B."/>
            <person name="Gouyvenoux M."/>
            <person name="Ugarte E."/>
            <person name="Cattonaro F."/>
            <person name="Anthouard V."/>
            <person name="Vico V."/>
            <person name="Del Fabbro C."/>
            <person name="Alaux M."/>
            <person name="Di Gaspero G."/>
            <person name="Dumas V."/>
            <person name="Felice N."/>
            <person name="Paillard S."/>
            <person name="Juman I."/>
            <person name="Moroldo M."/>
            <person name="Scalabrin S."/>
            <person name="Canaguier A."/>
            <person name="Le Clainche I."/>
            <person name="Malacrida G."/>
            <person name="Durand E."/>
            <person name="Pesole G."/>
            <person name="Laucou V."/>
            <person name="Chatelet P."/>
            <person name="Merdinoglu D."/>
            <person name="Delledonne M."/>
            <person name="Pezzotti M."/>
            <person name="Lecharny A."/>
            <person name="Scarpelli C."/>
            <person name="Artiguenave F."/>
            <person name="Pe M.E."/>
            <person name="Valle G."/>
            <person name="Morgante M."/>
            <person name="Caboche M."/>
            <person name="Adam-Blondon A.-F."/>
            <person name="Weissenbach J."/>
            <person name="Quetier F."/>
            <person name="Wincker P."/>
        </authorList>
    </citation>
    <scope>NUCLEOTIDE SEQUENCE [LARGE SCALE GENOMIC DNA]</scope>
    <source>
        <strain evidence="2">cv. Pinot noir / PN40024</strain>
    </source>
</reference>
<dbReference type="GO" id="GO:0005483">
    <property type="term" value="F:soluble NSF attachment protein activity"/>
    <property type="evidence" value="ECO:0000318"/>
    <property type="project" value="GO_Central"/>
</dbReference>
<dbReference type="GO" id="GO:0006886">
    <property type="term" value="P:intracellular protein transport"/>
    <property type="evidence" value="ECO:0000318"/>
    <property type="project" value="GO_Central"/>
</dbReference>
<dbReference type="Proteomes" id="UP000009183">
    <property type="component" value="Chromosome 11"/>
</dbReference>
<dbReference type="STRING" id="29760.F6H9M1"/>
<protein>
    <submittedName>
        <fullName evidence="1">Uncharacterized protein</fullName>
    </submittedName>
</protein>
<accession>F6H9M1</accession>
<dbReference type="GO" id="GO:0031201">
    <property type="term" value="C:SNARE complex"/>
    <property type="evidence" value="ECO:0000318"/>
    <property type="project" value="GO_Central"/>
</dbReference>
<organism evidence="1 2">
    <name type="scientific">Vitis vinifera</name>
    <name type="common">Grape</name>
    <dbReference type="NCBI Taxonomy" id="29760"/>
    <lineage>
        <taxon>Eukaryota</taxon>
        <taxon>Viridiplantae</taxon>
        <taxon>Streptophyta</taxon>
        <taxon>Embryophyta</taxon>
        <taxon>Tracheophyta</taxon>
        <taxon>Spermatophyta</taxon>
        <taxon>Magnoliopsida</taxon>
        <taxon>eudicotyledons</taxon>
        <taxon>Gunneridae</taxon>
        <taxon>Pentapetalae</taxon>
        <taxon>rosids</taxon>
        <taxon>Vitales</taxon>
        <taxon>Vitaceae</taxon>
        <taxon>Viteae</taxon>
        <taxon>Vitis</taxon>
    </lineage>
</organism>
<dbReference type="InterPro" id="IPR011990">
    <property type="entry name" value="TPR-like_helical_dom_sf"/>
</dbReference>
<gene>
    <name evidence="1" type="ordered locus">VIT_11s0065g00790</name>
</gene>
<dbReference type="InParanoid" id="F6H9M1"/>
<dbReference type="GO" id="GO:0019905">
    <property type="term" value="F:syntaxin binding"/>
    <property type="evidence" value="ECO:0000318"/>
    <property type="project" value="GO_Central"/>
</dbReference>